<evidence type="ECO:0000256" key="1">
    <source>
        <dbReference type="ARBA" id="ARBA00007623"/>
    </source>
</evidence>
<feature type="compositionally biased region" description="Acidic residues" evidence="12">
    <location>
        <begin position="405"/>
        <end position="433"/>
    </location>
</feature>
<keyword evidence="7 11" id="KW-0378">Hydrolase</keyword>
<feature type="region of interest" description="Disordered" evidence="12">
    <location>
        <begin position="381"/>
        <end position="444"/>
    </location>
</feature>
<accession>A0A0L0DHF8</accession>
<evidence type="ECO:0000259" key="14">
    <source>
        <dbReference type="PROSITE" id="PS50203"/>
    </source>
</evidence>
<evidence type="ECO:0000256" key="8">
    <source>
        <dbReference type="ARBA" id="ARBA00022807"/>
    </source>
</evidence>
<feature type="transmembrane region" description="Helical" evidence="13">
    <location>
        <begin position="108"/>
        <end position="130"/>
    </location>
</feature>
<feature type="transmembrane region" description="Helical" evidence="13">
    <location>
        <begin position="796"/>
        <end position="820"/>
    </location>
</feature>
<name>A0A0L0DHF8_THETB</name>
<dbReference type="GO" id="GO:0006508">
    <property type="term" value="P:proteolysis"/>
    <property type="evidence" value="ECO:0007669"/>
    <property type="project" value="UniProtKB-KW"/>
</dbReference>
<feature type="transmembrane region" description="Helical" evidence="13">
    <location>
        <begin position="640"/>
        <end position="662"/>
    </location>
</feature>
<feature type="transmembrane region" description="Helical" evidence="13">
    <location>
        <begin position="587"/>
        <end position="610"/>
    </location>
</feature>
<feature type="transmembrane region" description="Helical" evidence="13">
    <location>
        <begin position="561"/>
        <end position="581"/>
    </location>
</feature>
<feature type="region of interest" description="Disordered" evidence="12">
    <location>
        <begin position="994"/>
        <end position="1057"/>
    </location>
</feature>
<feature type="transmembrane region" description="Helical" evidence="13">
    <location>
        <begin position="527"/>
        <end position="549"/>
    </location>
</feature>
<reference evidence="15 16" key="1">
    <citation type="submission" date="2010-05" db="EMBL/GenBank/DDBJ databases">
        <title>The Genome Sequence of Thecamonas trahens ATCC 50062.</title>
        <authorList>
            <consortium name="The Broad Institute Genome Sequencing Platform"/>
            <person name="Russ C."/>
            <person name="Cuomo C."/>
            <person name="Shea T."/>
            <person name="Young S.K."/>
            <person name="Zeng Q."/>
            <person name="Koehrsen M."/>
            <person name="Haas B."/>
            <person name="Borodovsky M."/>
            <person name="Guigo R."/>
            <person name="Alvarado L."/>
            <person name="Berlin A."/>
            <person name="Bochicchio J."/>
            <person name="Borenstein D."/>
            <person name="Chapman S."/>
            <person name="Chen Z."/>
            <person name="Freedman E."/>
            <person name="Gellesch M."/>
            <person name="Goldberg J."/>
            <person name="Griggs A."/>
            <person name="Gujja S."/>
            <person name="Heilman E."/>
            <person name="Heiman D."/>
            <person name="Hepburn T."/>
            <person name="Howarth C."/>
            <person name="Jen D."/>
            <person name="Larson L."/>
            <person name="Mehta T."/>
            <person name="Park D."/>
            <person name="Pearson M."/>
            <person name="Roberts A."/>
            <person name="Saif S."/>
            <person name="Shenoy N."/>
            <person name="Sisk P."/>
            <person name="Stolte C."/>
            <person name="Sykes S."/>
            <person name="Thomson T."/>
            <person name="Walk T."/>
            <person name="White J."/>
            <person name="Yandava C."/>
            <person name="Burger G."/>
            <person name="Gray M.W."/>
            <person name="Holland P.W.H."/>
            <person name="King N."/>
            <person name="Lang F.B.F."/>
            <person name="Roger A.J."/>
            <person name="Ruiz-Trillo I."/>
            <person name="Lander E."/>
            <person name="Nusbaum C."/>
        </authorList>
    </citation>
    <scope>NUCLEOTIDE SEQUENCE [LARGE SCALE GENOMIC DNA]</scope>
    <source>
        <strain evidence="15 16">ATCC 50062</strain>
    </source>
</reference>
<feature type="transmembrane region" description="Helical" evidence="13">
    <location>
        <begin position="142"/>
        <end position="162"/>
    </location>
</feature>
<feature type="transmembrane region" description="Helical" evidence="13">
    <location>
        <begin position="486"/>
        <end position="507"/>
    </location>
</feature>
<dbReference type="Pfam" id="PF00648">
    <property type="entry name" value="Peptidase_C2"/>
    <property type="match status" value="1"/>
</dbReference>
<dbReference type="SMART" id="SM00230">
    <property type="entry name" value="CysPc"/>
    <property type="match status" value="1"/>
</dbReference>
<feature type="region of interest" description="Disordered" evidence="12">
    <location>
        <begin position="1195"/>
        <end position="1236"/>
    </location>
</feature>
<dbReference type="InterPro" id="IPR022684">
    <property type="entry name" value="Calpain_cysteine_protease"/>
</dbReference>
<keyword evidence="4" id="KW-0479">Metal-binding</keyword>
<dbReference type="GO" id="GO:0008270">
    <property type="term" value="F:zinc ion binding"/>
    <property type="evidence" value="ECO:0007669"/>
    <property type="project" value="UniProtKB-KW"/>
</dbReference>
<evidence type="ECO:0000256" key="10">
    <source>
        <dbReference type="PIRSR" id="PIRSR622684-1"/>
    </source>
</evidence>
<feature type="transmembrane region" description="Helical" evidence="13">
    <location>
        <begin position="832"/>
        <end position="849"/>
    </location>
</feature>
<keyword evidence="2" id="KW-0597">Phosphoprotein</keyword>
<keyword evidence="3 11" id="KW-0645">Protease</keyword>
<feature type="compositionally biased region" description="Low complexity" evidence="12">
    <location>
        <begin position="1042"/>
        <end position="1054"/>
    </location>
</feature>
<dbReference type="SMART" id="SM00720">
    <property type="entry name" value="calpain_III"/>
    <property type="match status" value="1"/>
</dbReference>
<dbReference type="Gene3D" id="3.90.70.10">
    <property type="entry name" value="Cysteine proteinases"/>
    <property type="match status" value="1"/>
</dbReference>
<evidence type="ECO:0000256" key="3">
    <source>
        <dbReference type="ARBA" id="ARBA00022670"/>
    </source>
</evidence>
<dbReference type="PANTHER" id="PTHR10183:SF379">
    <property type="entry name" value="CALPAIN-5"/>
    <property type="match status" value="1"/>
</dbReference>
<keyword evidence="16" id="KW-1185">Reference proteome</keyword>
<feature type="transmembrane region" description="Helical" evidence="13">
    <location>
        <begin position="263"/>
        <end position="285"/>
    </location>
</feature>
<evidence type="ECO:0000256" key="5">
    <source>
        <dbReference type="ARBA" id="ARBA00022737"/>
    </source>
</evidence>
<dbReference type="InterPro" id="IPR022682">
    <property type="entry name" value="Calpain_domain_III"/>
</dbReference>
<feature type="transmembrane region" description="Helical" evidence="13">
    <location>
        <begin position="912"/>
        <end position="932"/>
    </location>
</feature>
<dbReference type="PROSITE" id="PS50203">
    <property type="entry name" value="CALPAIN_CAT"/>
    <property type="match status" value="1"/>
</dbReference>
<feature type="active site" evidence="10 11">
    <location>
        <position position="1505"/>
    </location>
</feature>
<feature type="active site" evidence="10 11">
    <location>
        <position position="1336"/>
    </location>
</feature>
<dbReference type="InterPro" id="IPR036213">
    <property type="entry name" value="Calpain_III_sf"/>
</dbReference>
<evidence type="ECO:0000256" key="11">
    <source>
        <dbReference type="PROSITE-ProRule" id="PRU00239"/>
    </source>
</evidence>
<dbReference type="InterPro" id="IPR022683">
    <property type="entry name" value="Calpain_III"/>
</dbReference>
<dbReference type="SUPFAM" id="SSF49758">
    <property type="entry name" value="Calpain large subunit, middle domain (domain III)"/>
    <property type="match status" value="1"/>
</dbReference>
<evidence type="ECO:0000256" key="13">
    <source>
        <dbReference type="SAM" id="Phobius"/>
    </source>
</evidence>
<evidence type="ECO:0000256" key="2">
    <source>
        <dbReference type="ARBA" id="ARBA00022553"/>
    </source>
</evidence>
<protein>
    <submittedName>
        <fullName evidence="15">Calpain-B</fullName>
    </submittedName>
</protein>
<evidence type="ECO:0000256" key="4">
    <source>
        <dbReference type="ARBA" id="ARBA00022723"/>
    </source>
</evidence>
<keyword evidence="13" id="KW-1133">Transmembrane helix</keyword>
<feature type="transmembrane region" description="Helical" evidence="13">
    <location>
        <begin position="938"/>
        <end position="958"/>
    </location>
</feature>
<evidence type="ECO:0000256" key="12">
    <source>
        <dbReference type="SAM" id="MobiDB-lite"/>
    </source>
</evidence>
<comment type="similarity">
    <text evidence="1">Belongs to the peptidase C2 family.</text>
</comment>
<feature type="transmembrane region" description="Helical" evidence="13">
    <location>
        <begin position="25"/>
        <end position="48"/>
    </location>
</feature>
<dbReference type="GO" id="GO:0004198">
    <property type="term" value="F:calcium-dependent cysteine-type endopeptidase activity"/>
    <property type="evidence" value="ECO:0007669"/>
    <property type="project" value="InterPro"/>
</dbReference>
<feature type="transmembrane region" description="Helical" evidence="13">
    <location>
        <begin position="767"/>
        <end position="790"/>
    </location>
</feature>
<dbReference type="Gene3D" id="2.60.120.380">
    <property type="match status" value="1"/>
</dbReference>
<proteinExistence type="inferred from homology"/>
<evidence type="ECO:0000256" key="7">
    <source>
        <dbReference type="ARBA" id="ARBA00022801"/>
    </source>
</evidence>
<dbReference type="CDD" id="cd00044">
    <property type="entry name" value="CysPc"/>
    <property type="match status" value="1"/>
</dbReference>
<feature type="transmembrane region" description="Helical" evidence="13">
    <location>
        <begin position="855"/>
        <end position="878"/>
    </location>
</feature>
<dbReference type="RefSeq" id="XP_013755667.1">
    <property type="nucleotide sequence ID" value="XM_013900213.1"/>
</dbReference>
<evidence type="ECO:0000256" key="6">
    <source>
        <dbReference type="ARBA" id="ARBA00022771"/>
    </source>
</evidence>
<feature type="transmembrane region" description="Helical" evidence="13">
    <location>
        <begin position="732"/>
        <end position="755"/>
    </location>
</feature>
<dbReference type="PRINTS" id="PR00704">
    <property type="entry name" value="CALPAIN"/>
</dbReference>
<dbReference type="SUPFAM" id="SSF54001">
    <property type="entry name" value="Cysteine proteinases"/>
    <property type="match status" value="1"/>
</dbReference>
<keyword evidence="13" id="KW-0812">Transmembrane</keyword>
<feature type="transmembrane region" description="Helical" evidence="13">
    <location>
        <begin position="699"/>
        <end position="720"/>
    </location>
</feature>
<dbReference type="Proteomes" id="UP000054408">
    <property type="component" value="Unassembled WGS sequence"/>
</dbReference>
<dbReference type="OMA" id="EVEHIAF"/>
<keyword evidence="13" id="KW-0472">Membrane</keyword>
<dbReference type="PANTHER" id="PTHR10183">
    <property type="entry name" value="CALPAIN"/>
    <property type="match status" value="1"/>
</dbReference>
<dbReference type="EMBL" id="GL349470">
    <property type="protein sequence ID" value="KNC51799.1"/>
    <property type="molecule type" value="Genomic_DNA"/>
</dbReference>
<keyword evidence="9" id="KW-0862">Zinc</keyword>
<gene>
    <name evidence="15" type="ORF">AMSG_07875</name>
</gene>
<feature type="compositionally biased region" description="Basic and acidic residues" evidence="12">
    <location>
        <begin position="1195"/>
        <end position="1225"/>
    </location>
</feature>
<dbReference type="GeneID" id="25566703"/>
<feature type="compositionally biased region" description="Acidic residues" evidence="12">
    <location>
        <begin position="1007"/>
        <end position="1036"/>
    </location>
</feature>
<keyword evidence="8 11" id="KW-0788">Thiol protease</keyword>
<feature type="transmembrane region" description="Helical" evidence="13">
    <location>
        <begin position="236"/>
        <end position="257"/>
    </location>
</feature>
<dbReference type="PROSITE" id="PS00139">
    <property type="entry name" value="THIOL_PROTEASE_CYS"/>
    <property type="match status" value="1"/>
</dbReference>
<feature type="transmembrane region" description="Helical" evidence="13">
    <location>
        <begin position="168"/>
        <end position="189"/>
    </location>
</feature>
<keyword evidence="6" id="KW-0863">Zinc-finger</keyword>
<feature type="domain" description="Calpain catalytic" evidence="14">
    <location>
        <begin position="1272"/>
        <end position="1561"/>
    </location>
</feature>
<dbReference type="FunFam" id="3.90.70.10:FF:000010">
    <property type="entry name" value="Calpain 15"/>
    <property type="match status" value="1"/>
</dbReference>
<keyword evidence="5" id="KW-0677">Repeat</keyword>
<feature type="active site" evidence="10 11">
    <location>
        <position position="1485"/>
    </location>
</feature>
<dbReference type="InterPro" id="IPR001300">
    <property type="entry name" value="Peptidase_C2_calpain_cat"/>
</dbReference>
<evidence type="ECO:0000313" key="15">
    <source>
        <dbReference type="EMBL" id="KNC51799.1"/>
    </source>
</evidence>
<dbReference type="InterPro" id="IPR038765">
    <property type="entry name" value="Papain-like_cys_pep_sf"/>
</dbReference>
<dbReference type="InterPro" id="IPR000169">
    <property type="entry name" value="Pept_cys_AS"/>
</dbReference>
<evidence type="ECO:0000256" key="9">
    <source>
        <dbReference type="ARBA" id="ARBA00022833"/>
    </source>
</evidence>
<sequence>MGFNLGNEAIADQSGSFSNWSFFELYLEFGFVATLFGAAGLLILHYGLRYKVTRIKSFLAMALLRDDWWFDKFATLFAAIVALVYIGVPVAGMVAWGLAAAIELDPSIVGVTVILLSLALASGWYGFGLWRASGWRLTYPSGIAVGVCVAMIMAFQLGVITATEPFSYIGFSAVFLSVNAVPMVIILYLNMPGTYIHFETFVDAVVKGAASDEAAPKKRCFGCCGPRLSQNQVRSFALYFVAQGMLCAYAILVLTLIDDSTVKYVGFANWGALLIIDIILFMYYYAGFFRSALRASLFFIAVRGIIIGFGARYWFIAHSVVFVLVALFLGISWVLDHYPARKSSGSAVVAHESLARVVLDNLPAPDFLSLDVPSDINSSDFGSSDLGGGMVRDASESSSGAGYDTEYEDDEYDADDDEYDADEYDAEYSEEQEEAKAKAPSTYSSDNTYETYDAEYSSSSYGYSAAPATGCCRSSRCQDMSWRNLILTRPFLMFMMSVAFVAEVVFVAKKEEATRDMKFLDKRREQYLFGIGSIVMSLVLPLAFLTYRLFQRAKFFMTPSVAAAAFATEFVVVGNGVFFYYTTDSIVVLGFHIFTPLIIIFAALTMVQWIRNDYFFLSSSDDREAAGDDALWFWLLPRDWLMIFGTLATLLMILGLSLVVALGLDAQITGWTIGLVIFVPLCTFISIKEWFNTFTFSWTNGVSVVLQIAALLGYALGVFTTTLDSKVDERSLALLFLVLVYPTLVLLVVGVWKWHDDKWQFRLRSQSGAFIAISLISSFLLMVGFGVVVMLVYKPFWAGLGVLVVVGIFYALVWVGISFVRNSYYLTRPYRLAVSVVLCGAVALGLGVAFTEAGFLGFCISWGSIFVMLVLVAVQDWFNARNTPRQFSKFIFPVYKLDVETGRLTSASKGVYCAYGALVVAALWGVAAALFFPPPWVGLLVTAAAVTFFILLTVHLLWDPPATFGAQLRFISADTLEAARSKAKGLELVDTVGEADRGSASSSSGGGDDEYDEYNDDDDDDDENDGEEYGSYDEEQEARYGTSSETYDESSPSSGYRYDAESATVTMDAAGRFLRADGSAASWREIVAERREFEANELGSRDSYLELLRYDAAIKAAFKSELRFVAHMQQLTLVLAQAERTKEEAIISAMIKETDEYNDPEYPLTASAIERWGDDEWAEFQERLTAYLAKLEMRRRRDDDRRKEDSEAQKKRDEARRKMQRELEKKRRKGKDDDEYSELGADVGLSFDPRTAPVIGSSPAKLIKKARRAGEPWSDDDFPADDSVLFKSKTKCAGWMRPEEIYEARNGDEPGDGEIEVFQADGIKPSDIRQGSLGDCWLLSAFAIVAQYPERVQEIFETDEPNEEGVYGVKLWAGGKWTRVIPLYAHTGDGDAAELWVMILEKAFAKMYGSYKALNGGLVHMGLVDMTGGQSEMVEFRKEENEADVRSGKVWKKMLKYRKAKYLMGCGSNAGKDTQTSKNNIVQGHAFAILDVVEVDGHRLIKLRNPWGKVEWTGDWSDKSPLWTRRLKAKLGWVDADDGEFWICYDDFVREFRNLYVCRLFPDSWHATGIASQWDAETAGGCVNYDTCKDNPQFLLKVSVPTEAFVTLAKDMLNNEVEHIAFSIYHTKDASSKIDPQYARSGDRVATSGKLSSLREVSCETKLAPGKYIIVPTTYKPGQLGRFVIAIHSNKALKLTEIEA</sequence>
<feature type="transmembrane region" description="Helical" evidence="13">
    <location>
        <begin position="315"/>
        <end position="335"/>
    </location>
</feature>
<dbReference type="Pfam" id="PF01067">
    <property type="entry name" value="Calpain_III"/>
    <property type="match status" value="1"/>
</dbReference>
<feature type="transmembrane region" description="Helical" evidence="13">
    <location>
        <begin position="668"/>
        <end position="687"/>
    </location>
</feature>
<feature type="transmembrane region" description="Helical" evidence="13">
    <location>
        <begin position="69"/>
        <end position="102"/>
    </location>
</feature>
<dbReference type="STRING" id="461836.A0A0L0DHF8"/>
<dbReference type="eggNOG" id="KOG0045">
    <property type="taxonomic scope" value="Eukaryota"/>
</dbReference>
<evidence type="ECO:0000313" key="16">
    <source>
        <dbReference type="Proteomes" id="UP000054408"/>
    </source>
</evidence>
<organism evidence="15 16">
    <name type="scientific">Thecamonas trahens ATCC 50062</name>
    <dbReference type="NCBI Taxonomy" id="461836"/>
    <lineage>
        <taxon>Eukaryota</taxon>
        <taxon>Apusozoa</taxon>
        <taxon>Apusomonadida</taxon>
        <taxon>Apusomonadidae</taxon>
        <taxon>Thecamonas</taxon>
    </lineage>
</organism>
<dbReference type="OrthoDB" id="424753at2759"/>